<comment type="caution">
    <text evidence="1">The sequence shown here is derived from an EMBL/GenBank/DDBJ whole genome shotgun (WGS) entry which is preliminary data.</text>
</comment>
<evidence type="ECO:0000313" key="2">
    <source>
        <dbReference type="Proteomes" id="UP000276133"/>
    </source>
</evidence>
<dbReference type="AlphaFoldDB" id="A0A3M7SK39"/>
<sequence>MTNSTKLTFKPICIFFSLVMSTRYNQPELELLALYKLILIKSLDLLKSMENNEKPLIRKSDFFLSFSQVHQFLPIEIFIKKF</sequence>
<proteinExistence type="predicted"/>
<reference evidence="1 2" key="1">
    <citation type="journal article" date="2018" name="Sci. Rep.">
        <title>Genomic signatures of local adaptation to the degree of environmental predictability in rotifers.</title>
        <authorList>
            <person name="Franch-Gras L."/>
            <person name="Hahn C."/>
            <person name="Garcia-Roger E.M."/>
            <person name="Carmona M.J."/>
            <person name="Serra M."/>
            <person name="Gomez A."/>
        </authorList>
    </citation>
    <scope>NUCLEOTIDE SEQUENCE [LARGE SCALE GENOMIC DNA]</scope>
    <source>
        <strain evidence="1">HYR1</strain>
    </source>
</reference>
<organism evidence="1 2">
    <name type="scientific">Brachionus plicatilis</name>
    <name type="common">Marine rotifer</name>
    <name type="synonym">Brachionus muelleri</name>
    <dbReference type="NCBI Taxonomy" id="10195"/>
    <lineage>
        <taxon>Eukaryota</taxon>
        <taxon>Metazoa</taxon>
        <taxon>Spiralia</taxon>
        <taxon>Gnathifera</taxon>
        <taxon>Rotifera</taxon>
        <taxon>Eurotatoria</taxon>
        <taxon>Monogononta</taxon>
        <taxon>Pseudotrocha</taxon>
        <taxon>Ploima</taxon>
        <taxon>Brachionidae</taxon>
        <taxon>Brachionus</taxon>
    </lineage>
</organism>
<accession>A0A3M7SK39</accession>
<gene>
    <name evidence="1" type="ORF">BpHYR1_052725</name>
</gene>
<evidence type="ECO:0000313" key="1">
    <source>
        <dbReference type="EMBL" id="RNA36075.1"/>
    </source>
</evidence>
<dbReference type="EMBL" id="REGN01001246">
    <property type="protein sequence ID" value="RNA36075.1"/>
    <property type="molecule type" value="Genomic_DNA"/>
</dbReference>
<keyword evidence="2" id="KW-1185">Reference proteome</keyword>
<name>A0A3M7SK39_BRAPC</name>
<protein>
    <submittedName>
        <fullName evidence="1">Uncharacterized protein</fullName>
    </submittedName>
</protein>
<dbReference type="Proteomes" id="UP000276133">
    <property type="component" value="Unassembled WGS sequence"/>
</dbReference>